<evidence type="ECO:0000256" key="1">
    <source>
        <dbReference type="SAM" id="Phobius"/>
    </source>
</evidence>
<keyword evidence="1" id="KW-1133">Transmembrane helix</keyword>
<evidence type="ECO:0000313" key="2">
    <source>
        <dbReference type="EMBL" id="HHS51360.1"/>
    </source>
</evidence>
<proteinExistence type="predicted"/>
<comment type="caution">
    <text evidence="2">The sequence shown here is derived from an EMBL/GenBank/DDBJ whole genome shotgun (WGS) entry which is preliminary data.</text>
</comment>
<gene>
    <name evidence="2" type="ORF">ENW73_00630</name>
</gene>
<dbReference type="AlphaFoldDB" id="A0A7C6EBV1"/>
<organism evidence="2">
    <name type="scientific">candidate division WOR-3 bacterium</name>
    <dbReference type="NCBI Taxonomy" id="2052148"/>
    <lineage>
        <taxon>Bacteria</taxon>
        <taxon>Bacteria division WOR-3</taxon>
    </lineage>
</organism>
<feature type="transmembrane region" description="Helical" evidence="1">
    <location>
        <begin position="59"/>
        <end position="78"/>
    </location>
</feature>
<dbReference type="EMBL" id="DTLI01000016">
    <property type="protein sequence ID" value="HHS51360.1"/>
    <property type="molecule type" value="Genomic_DNA"/>
</dbReference>
<dbReference type="InterPro" id="IPR036283">
    <property type="entry name" value="NOB1_Zf-like_sf"/>
</dbReference>
<keyword evidence="1" id="KW-0812">Transmembrane</keyword>
<sequence length="79" mass="9624">MAIRKYDKEKNEYWCDNCSNKIEDINLPFCKKCGQKLYWGFELEEQQQKIQNLMAQSNFWFIVLIIGIFLTIFGWICFR</sequence>
<name>A0A7C6EBV1_UNCW3</name>
<accession>A0A7C6EBV1</accession>
<reference evidence="2" key="1">
    <citation type="journal article" date="2020" name="mSystems">
        <title>Genome- and Community-Level Interaction Insights into Carbon Utilization and Element Cycling Functions of Hydrothermarchaeota in Hydrothermal Sediment.</title>
        <authorList>
            <person name="Zhou Z."/>
            <person name="Liu Y."/>
            <person name="Xu W."/>
            <person name="Pan J."/>
            <person name="Luo Z.H."/>
            <person name="Li M."/>
        </authorList>
    </citation>
    <scope>NUCLEOTIDE SEQUENCE [LARGE SCALE GENOMIC DNA]</scope>
    <source>
        <strain evidence="2">SpSt-876</strain>
    </source>
</reference>
<protein>
    <submittedName>
        <fullName evidence="2">Uncharacterized protein</fullName>
    </submittedName>
</protein>
<dbReference type="SUPFAM" id="SSF144206">
    <property type="entry name" value="NOB1 zinc finger-like"/>
    <property type="match status" value="1"/>
</dbReference>
<keyword evidence="1" id="KW-0472">Membrane</keyword>